<evidence type="ECO:0008006" key="4">
    <source>
        <dbReference type="Google" id="ProtNLM"/>
    </source>
</evidence>
<dbReference type="Proteomes" id="UP000183208">
    <property type="component" value="Unassembled WGS sequence"/>
</dbReference>
<reference evidence="2 3" key="1">
    <citation type="submission" date="2016-10" db="EMBL/GenBank/DDBJ databases">
        <authorList>
            <person name="de Groot N.N."/>
        </authorList>
    </citation>
    <scope>NUCLEOTIDE SEQUENCE [LARGE SCALE GENOMIC DNA]</scope>
    <source>
        <strain evidence="2 3">GAS522</strain>
    </source>
</reference>
<sequence length="35" mass="3756">MRTILPTSCERVHLTLTVALLAACATNVALVCAWL</sequence>
<organism evidence="2 3">
    <name type="scientific">Bradyrhizobium lablabi</name>
    <dbReference type="NCBI Taxonomy" id="722472"/>
    <lineage>
        <taxon>Bacteria</taxon>
        <taxon>Pseudomonadati</taxon>
        <taxon>Pseudomonadota</taxon>
        <taxon>Alphaproteobacteria</taxon>
        <taxon>Hyphomicrobiales</taxon>
        <taxon>Nitrobacteraceae</taxon>
        <taxon>Bradyrhizobium</taxon>
    </lineage>
</organism>
<name>A0A1M7KPZ7_9BRAD</name>
<evidence type="ECO:0000313" key="3">
    <source>
        <dbReference type="Proteomes" id="UP000183208"/>
    </source>
</evidence>
<keyword evidence="1" id="KW-0812">Transmembrane</keyword>
<dbReference type="AlphaFoldDB" id="A0A1M7KPZ7"/>
<gene>
    <name evidence="2" type="ORF">SAMN05444171_0411</name>
</gene>
<keyword evidence="1" id="KW-0472">Membrane</keyword>
<proteinExistence type="predicted"/>
<evidence type="ECO:0000256" key="1">
    <source>
        <dbReference type="SAM" id="Phobius"/>
    </source>
</evidence>
<keyword evidence="1" id="KW-1133">Transmembrane helix</keyword>
<evidence type="ECO:0000313" key="2">
    <source>
        <dbReference type="EMBL" id="SEB99423.1"/>
    </source>
</evidence>
<feature type="transmembrane region" description="Helical" evidence="1">
    <location>
        <begin position="12"/>
        <end position="34"/>
    </location>
</feature>
<protein>
    <recommendedName>
        <fullName evidence="4">Lipoprotein</fullName>
    </recommendedName>
</protein>
<accession>A0A1M7KPZ7</accession>
<dbReference type="PROSITE" id="PS51257">
    <property type="entry name" value="PROKAR_LIPOPROTEIN"/>
    <property type="match status" value="1"/>
</dbReference>
<dbReference type="EMBL" id="FNTI01000001">
    <property type="protein sequence ID" value="SEB99423.1"/>
    <property type="molecule type" value="Genomic_DNA"/>
</dbReference>